<gene>
    <name evidence="2" type="ORF">B0X71_12880</name>
</gene>
<dbReference type="PANTHER" id="PTHR13355:SF11">
    <property type="entry name" value="GLUCOSAMINE 6-PHOSPHATE N-ACETYLTRANSFERASE"/>
    <property type="match status" value="1"/>
</dbReference>
<feature type="domain" description="N-acetyltransferase" evidence="1">
    <location>
        <begin position="2"/>
        <end position="142"/>
    </location>
</feature>
<dbReference type="RefSeq" id="WP_077589794.1">
    <property type="nucleotide sequence ID" value="NZ_CP019640.1"/>
</dbReference>
<sequence length="142" mass="16193">MLKLKVAETSLEKEQAFDVRRRVFTDEQGVSPDIEFDEWDKTAVHFIGYNLQQPIAAGRLRIIEQGIGKAERICVLPEFRGHGIGAMMMTEAEEYARTQKLHIVRLNAQVHALPFYENLGYTTVSEEFLSAGIPHKTMEKTL</sequence>
<dbReference type="InterPro" id="IPR000182">
    <property type="entry name" value="GNAT_dom"/>
</dbReference>
<dbReference type="OrthoDB" id="9796171at2"/>
<evidence type="ECO:0000259" key="1">
    <source>
        <dbReference type="PROSITE" id="PS51186"/>
    </source>
</evidence>
<dbReference type="Proteomes" id="UP000188184">
    <property type="component" value="Chromosome"/>
</dbReference>
<dbReference type="AlphaFoldDB" id="A0A1Q2L0G7"/>
<protein>
    <submittedName>
        <fullName evidence="2">GNAT family N-acetyltransferase</fullName>
    </submittedName>
</protein>
<dbReference type="GO" id="GO:0004343">
    <property type="term" value="F:glucosamine 6-phosphate N-acetyltransferase activity"/>
    <property type="evidence" value="ECO:0007669"/>
    <property type="project" value="TreeGrafter"/>
</dbReference>
<accession>A0A1Q2L0G7</accession>
<reference evidence="2 3" key="1">
    <citation type="submission" date="2017-02" db="EMBL/GenBank/DDBJ databases">
        <title>The complete genomic sequence of a novel cold adapted crude oil-degrading bacterium Planococcus qaidamina Y42.</title>
        <authorList>
            <person name="Yang R."/>
        </authorList>
    </citation>
    <scope>NUCLEOTIDE SEQUENCE [LARGE SCALE GENOMIC DNA]</scope>
    <source>
        <strain evidence="2 3">Y42</strain>
    </source>
</reference>
<evidence type="ECO:0000313" key="2">
    <source>
        <dbReference type="EMBL" id="AQQ53896.1"/>
    </source>
</evidence>
<organism evidence="2 3">
    <name type="scientific">Planococcus lenghuensis</name>
    <dbReference type="NCBI Taxonomy" id="2213202"/>
    <lineage>
        <taxon>Bacteria</taxon>
        <taxon>Bacillati</taxon>
        <taxon>Bacillota</taxon>
        <taxon>Bacilli</taxon>
        <taxon>Bacillales</taxon>
        <taxon>Caryophanaceae</taxon>
        <taxon>Planococcus</taxon>
    </lineage>
</organism>
<dbReference type="KEGG" id="pmar:B0X71_12880"/>
<proteinExistence type="predicted"/>
<dbReference type="Pfam" id="PF13673">
    <property type="entry name" value="Acetyltransf_10"/>
    <property type="match status" value="1"/>
</dbReference>
<evidence type="ECO:0000313" key="3">
    <source>
        <dbReference type="Proteomes" id="UP000188184"/>
    </source>
</evidence>
<dbReference type="InterPro" id="IPR039143">
    <property type="entry name" value="GNPNAT1-like"/>
</dbReference>
<dbReference type="PANTHER" id="PTHR13355">
    <property type="entry name" value="GLUCOSAMINE 6-PHOSPHATE N-ACETYLTRANSFERASE"/>
    <property type="match status" value="1"/>
</dbReference>
<name>A0A1Q2L0G7_9BACL</name>
<dbReference type="PROSITE" id="PS51186">
    <property type="entry name" value="GNAT"/>
    <property type="match status" value="1"/>
</dbReference>
<keyword evidence="2" id="KW-0808">Transferase</keyword>
<dbReference type="CDD" id="cd04301">
    <property type="entry name" value="NAT_SF"/>
    <property type="match status" value="1"/>
</dbReference>
<dbReference type="InterPro" id="IPR016181">
    <property type="entry name" value="Acyl_CoA_acyltransferase"/>
</dbReference>
<dbReference type="SUPFAM" id="SSF55729">
    <property type="entry name" value="Acyl-CoA N-acyltransferases (Nat)"/>
    <property type="match status" value="1"/>
</dbReference>
<dbReference type="Gene3D" id="3.40.630.30">
    <property type="match status" value="1"/>
</dbReference>
<keyword evidence="3" id="KW-1185">Reference proteome</keyword>
<dbReference type="EMBL" id="CP019640">
    <property type="protein sequence ID" value="AQQ53896.1"/>
    <property type="molecule type" value="Genomic_DNA"/>
</dbReference>